<keyword evidence="2" id="KW-1185">Reference proteome</keyword>
<evidence type="ECO:0000313" key="2">
    <source>
        <dbReference type="Proteomes" id="UP000004689"/>
    </source>
</evidence>
<organism evidence="1 2">
    <name type="scientific">Brucella pinnipedialis (strain NCTC 12890 / B2/94 / BCCN 94-73)</name>
    <dbReference type="NCBI Taxonomy" id="520461"/>
    <lineage>
        <taxon>Bacteria</taxon>
        <taxon>Pseudomonadati</taxon>
        <taxon>Pseudomonadota</taxon>
        <taxon>Alphaproteobacteria</taxon>
        <taxon>Hyphomicrobiales</taxon>
        <taxon>Brucellaceae</taxon>
        <taxon>Brucella/Ochrobactrum group</taxon>
        <taxon>Brucella</taxon>
    </lineage>
</organism>
<name>A0ABM9ZQ91_BRUPB</name>
<evidence type="ECO:0000313" key="1">
    <source>
        <dbReference type="EMBL" id="EEY01937.1"/>
    </source>
</evidence>
<sequence length="69" mass="7446">MGIIPRPASKSIKTPISPRNCGLFLGMGIFSPCKCAGWEVYMKKQVGAEPVKTWFSGSIAVLQGLVCCR</sequence>
<gene>
    <name evidence="1" type="ORF">BAHG_02313</name>
</gene>
<dbReference type="EMBL" id="DS999851">
    <property type="protein sequence ID" value="EEY01937.1"/>
    <property type="molecule type" value="Genomic_DNA"/>
</dbReference>
<reference evidence="1 2" key="1">
    <citation type="submission" date="2008-12" db="EMBL/GenBank/DDBJ databases">
        <title>The Genome Sequence of Brucella pinnipedialis B2/94.</title>
        <authorList>
            <consortium name="The Broad Institute Genome Sequencing Platform"/>
            <person name="Ward D."/>
            <person name="Young S.K."/>
            <person name="Kodira C.D."/>
            <person name="Zeng Q."/>
            <person name="Koehrsen M."/>
            <person name="Alvarado L."/>
            <person name="Berlin A."/>
            <person name="Borenstein D."/>
            <person name="Chen Z."/>
            <person name="Engels R."/>
            <person name="Freedman E."/>
            <person name="Gellesch M."/>
            <person name="Goldberg J."/>
            <person name="Griggs A."/>
            <person name="Gujja S."/>
            <person name="Heiman D."/>
            <person name="Hepburn T."/>
            <person name="Howarth C."/>
            <person name="Jen D."/>
            <person name="Larson L."/>
            <person name="Lewis B."/>
            <person name="Mehta T."/>
            <person name="Park D."/>
            <person name="Pearson M."/>
            <person name="Roberts A."/>
            <person name="Saif S."/>
            <person name="Shea T."/>
            <person name="Shenoy N."/>
            <person name="Sisk P."/>
            <person name="Stolte C."/>
            <person name="Sykes S."/>
            <person name="Walk T."/>
            <person name="White J."/>
            <person name="Yandava C."/>
            <person name="Whatmore A.M."/>
            <person name="Perrett L.L."/>
            <person name="O'Callaghan D."/>
            <person name="Nusbaum C."/>
            <person name="Galagan J."/>
            <person name="Birren B."/>
        </authorList>
    </citation>
    <scope>NUCLEOTIDE SEQUENCE [LARGE SCALE GENOMIC DNA]</scope>
    <source>
        <strain evidence="1 2">B2/94</strain>
    </source>
</reference>
<proteinExistence type="predicted"/>
<protein>
    <submittedName>
        <fullName evidence="1">Uncharacterized protein</fullName>
    </submittedName>
</protein>
<dbReference type="Proteomes" id="UP000004689">
    <property type="component" value="Unassembled WGS sequence"/>
</dbReference>
<accession>A0ABM9ZQ91</accession>